<keyword evidence="4" id="KW-1185">Reference proteome</keyword>
<organism evidence="3 4">
    <name type="scientific">Massarina eburnea CBS 473.64</name>
    <dbReference type="NCBI Taxonomy" id="1395130"/>
    <lineage>
        <taxon>Eukaryota</taxon>
        <taxon>Fungi</taxon>
        <taxon>Dikarya</taxon>
        <taxon>Ascomycota</taxon>
        <taxon>Pezizomycotina</taxon>
        <taxon>Dothideomycetes</taxon>
        <taxon>Pleosporomycetidae</taxon>
        <taxon>Pleosporales</taxon>
        <taxon>Massarineae</taxon>
        <taxon>Massarinaceae</taxon>
        <taxon>Massarina</taxon>
    </lineage>
</organism>
<evidence type="ECO:0000259" key="2">
    <source>
        <dbReference type="Pfam" id="PF14420"/>
    </source>
</evidence>
<protein>
    <recommendedName>
        <fullName evidence="2">Clr5 domain-containing protein</fullName>
    </recommendedName>
</protein>
<dbReference type="AlphaFoldDB" id="A0A6A6SAX7"/>
<reference evidence="3" key="1">
    <citation type="journal article" date="2020" name="Stud. Mycol.">
        <title>101 Dothideomycetes genomes: a test case for predicting lifestyles and emergence of pathogens.</title>
        <authorList>
            <person name="Haridas S."/>
            <person name="Albert R."/>
            <person name="Binder M."/>
            <person name="Bloem J."/>
            <person name="Labutti K."/>
            <person name="Salamov A."/>
            <person name="Andreopoulos B."/>
            <person name="Baker S."/>
            <person name="Barry K."/>
            <person name="Bills G."/>
            <person name="Bluhm B."/>
            <person name="Cannon C."/>
            <person name="Castanera R."/>
            <person name="Culley D."/>
            <person name="Daum C."/>
            <person name="Ezra D."/>
            <person name="Gonzalez J."/>
            <person name="Henrissat B."/>
            <person name="Kuo A."/>
            <person name="Liang C."/>
            <person name="Lipzen A."/>
            <person name="Lutzoni F."/>
            <person name="Magnuson J."/>
            <person name="Mondo S."/>
            <person name="Nolan M."/>
            <person name="Ohm R."/>
            <person name="Pangilinan J."/>
            <person name="Park H.-J."/>
            <person name="Ramirez L."/>
            <person name="Alfaro M."/>
            <person name="Sun H."/>
            <person name="Tritt A."/>
            <person name="Yoshinaga Y."/>
            <person name="Zwiers L.-H."/>
            <person name="Turgeon B."/>
            <person name="Goodwin S."/>
            <person name="Spatafora J."/>
            <person name="Crous P."/>
            <person name="Grigoriev I."/>
        </authorList>
    </citation>
    <scope>NUCLEOTIDE SEQUENCE</scope>
    <source>
        <strain evidence="3">CBS 473.64</strain>
    </source>
</reference>
<accession>A0A6A6SAX7</accession>
<dbReference type="Pfam" id="PF14420">
    <property type="entry name" value="Clr5"/>
    <property type="match status" value="1"/>
</dbReference>
<dbReference type="Proteomes" id="UP000799753">
    <property type="component" value="Unassembled WGS sequence"/>
</dbReference>
<feature type="region of interest" description="Disordered" evidence="1">
    <location>
        <begin position="254"/>
        <end position="281"/>
    </location>
</feature>
<evidence type="ECO:0000313" key="3">
    <source>
        <dbReference type="EMBL" id="KAF2644412.1"/>
    </source>
</evidence>
<sequence>MTPTDRWEIFKPAIEQIYMTEKKKITELVAIMKNSHGFDAGENQYKYHFKKWNWKRNIPSQKKASIATQLESRAKMGKTASTISFKGRPVEMHKIRRHLKNTSRANLGSMALDRRATEPVLAFANSMYVDLNLPHAALQHLQQQPIEHASPFGLSVPTPASDIAVATPSDSANTPRDAPSPTTTLIIRKTAMERARLFSQGQHETQLNSLNKPDRIVMSDWLYQYWLFCFKTSKNWGREPHEWTSELLQFDNFHGPSQQSLPSTPDGLDHRTGSSKTQIPTPESRCRWLIHLPPNKEKIEWIADERENGSSATHDPYDESTWIHWPENSQEPPLHTCLRDALEHNNFSTIRTEDLPVAVPHLAKAAKRSPDELLLETQILSYFYTNGLPLYPADQEDAMQNGEDETEDKCIGLDLPEDDLPEPHDCEHDTKNNIDIFRHQKDLGTLWAAAQTEILTYRRLDKDSNWISEYFSMENLQLQLDLGKPVSTKFQEQGLLQTHCICGDFGRFPLPTLSDVTTRYIANLDVWNRATYKTLDSEDYQEALYQRGCVDI</sequence>
<dbReference type="InterPro" id="IPR025676">
    <property type="entry name" value="Clr5_dom"/>
</dbReference>
<evidence type="ECO:0000313" key="4">
    <source>
        <dbReference type="Proteomes" id="UP000799753"/>
    </source>
</evidence>
<dbReference type="OrthoDB" id="539213at2759"/>
<dbReference type="PANTHER" id="PTHR38788:SF3">
    <property type="entry name" value="CLR5 DOMAIN-CONTAINING PROTEIN"/>
    <property type="match status" value="1"/>
</dbReference>
<evidence type="ECO:0000256" key="1">
    <source>
        <dbReference type="SAM" id="MobiDB-lite"/>
    </source>
</evidence>
<name>A0A6A6SAX7_9PLEO</name>
<dbReference type="EMBL" id="MU006778">
    <property type="protein sequence ID" value="KAF2644412.1"/>
    <property type="molecule type" value="Genomic_DNA"/>
</dbReference>
<feature type="domain" description="Clr5" evidence="2">
    <location>
        <begin position="4"/>
        <end position="55"/>
    </location>
</feature>
<gene>
    <name evidence="3" type="ORF">P280DRAFT_504011</name>
</gene>
<proteinExistence type="predicted"/>
<dbReference type="PANTHER" id="PTHR38788">
    <property type="entry name" value="CLR5 DOMAIN-CONTAINING PROTEIN"/>
    <property type="match status" value="1"/>
</dbReference>